<dbReference type="SMART" id="SM00020">
    <property type="entry name" value="Tryp_SPc"/>
    <property type="match status" value="1"/>
</dbReference>
<dbReference type="InterPro" id="IPR033116">
    <property type="entry name" value="TRYPSIN_SER"/>
</dbReference>
<organism evidence="9 10">
    <name type="scientific">Rotaria socialis</name>
    <dbReference type="NCBI Taxonomy" id="392032"/>
    <lineage>
        <taxon>Eukaryota</taxon>
        <taxon>Metazoa</taxon>
        <taxon>Spiralia</taxon>
        <taxon>Gnathifera</taxon>
        <taxon>Rotifera</taxon>
        <taxon>Eurotatoria</taxon>
        <taxon>Bdelloidea</taxon>
        <taxon>Philodinida</taxon>
        <taxon>Philodinidae</taxon>
        <taxon>Rotaria</taxon>
    </lineage>
</organism>
<dbReference type="GO" id="GO:0004252">
    <property type="term" value="F:serine-type endopeptidase activity"/>
    <property type="evidence" value="ECO:0007669"/>
    <property type="project" value="InterPro"/>
</dbReference>
<dbReference type="Proteomes" id="UP000663865">
    <property type="component" value="Unassembled WGS sequence"/>
</dbReference>
<dbReference type="GO" id="GO:0006508">
    <property type="term" value="P:proteolysis"/>
    <property type="evidence" value="ECO:0007669"/>
    <property type="project" value="UniProtKB-KW"/>
</dbReference>
<gene>
    <name evidence="9" type="ORF">KIK155_LOCUS6751</name>
</gene>
<evidence type="ECO:0000256" key="1">
    <source>
        <dbReference type="ARBA" id="ARBA00022670"/>
    </source>
</evidence>
<evidence type="ECO:0000256" key="5">
    <source>
        <dbReference type="RuleBase" id="RU363034"/>
    </source>
</evidence>
<dbReference type="CDD" id="cd00190">
    <property type="entry name" value="Tryp_SPc"/>
    <property type="match status" value="1"/>
</dbReference>
<dbReference type="FunFam" id="2.40.10.10:FF:000003">
    <property type="entry name" value="Transmembrane serine protease 3"/>
    <property type="match status" value="1"/>
</dbReference>
<evidence type="ECO:0000313" key="10">
    <source>
        <dbReference type="Proteomes" id="UP000663865"/>
    </source>
</evidence>
<dbReference type="InterPro" id="IPR001254">
    <property type="entry name" value="Trypsin_dom"/>
</dbReference>
<dbReference type="InterPro" id="IPR001314">
    <property type="entry name" value="Peptidase_S1A"/>
</dbReference>
<name>A0A817Z361_9BILA</name>
<dbReference type="Gene3D" id="2.40.10.10">
    <property type="entry name" value="Trypsin-like serine proteases"/>
    <property type="match status" value="1"/>
</dbReference>
<dbReference type="InterPro" id="IPR009003">
    <property type="entry name" value="Peptidase_S1_PA"/>
</dbReference>
<evidence type="ECO:0000256" key="7">
    <source>
        <dbReference type="SAM" id="SignalP"/>
    </source>
</evidence>
<evidence type="ECO:0000256" key="6">
    <source>
        <dbReference type="SAM" id="MobiDB-lite"/>
    </source>
</evidence>
<feature type="region of interest" description="Disordered" evidence="6">
    <location>
        <begin position="289"/>
        <end position="312"/>
    </location>
</feature>
<feature type="chain" id="PRO_5033028593" description="Peptidase S1 domain-containing protein" evidence="7">
    <location>
        <begin position="30"/>
        <end position="352"/>
    </location>
</feature>
<reference evidence="9" key="1">
    <citation type="submission" date="2021-02" db="EMBL/GenBank/DDBJ databases">
        <authorList>
            <person name="Nowell W R."/>
        </authorList>
    </citation>
    <scope>NUCLEOTIDE SEQUENCE</scope>
</reference>
<keyword evidence="4" id="KW-1015">Disulfide bond</keyword>
<evidence type="ECO:0000313" key="9">
    <source>
        <dbReference type="EMBL" id="CAF3386023.1"/>
    </source>
</evidence>
<keyword evidence="1 5" id="KW-0645">Protease</keyword>
<sequence>MEVFQIRLISNIWLLLVLILLSIVRPSHQTVYSCNSSVSCGCSKNSATVTRIVGGQDAASATWGWAVSLRIGTGNLCGGSIITSSWVITAAHCIISQTPSQYTIYAGSTTRWVGTQTRTASNIFVHPSYNSATYVNDIALLKLSSPLSMTDPYVSSICMPSVSQATLSAGEWPPVGTNVVAVGWGTLSEGGSFPTTLQQVTVQTVAYQAPTCSPTMVDWAVQLCAGVSGGGKDTCQGDSGGPLMMFSSSNQWVLIGVTSSGIGCADAAYSGMYTRVAAFQDWINSNTNSTNSNGTSSGSNNSNDNNTTTMLTRTTTPTTTFGPITLHANTVAASIRSVLVIAFFSLLPLSFY</sequence>
<evidence type="ECO:0000256" key="4">
    <source>
        <dbReference type="ARBA" id="ARBA00023157"/>
    </source>
</evidence>
<keyword evidence="7" id="KW-0732">Signal</keyword>
<protein>
    <recommendedName>
        <fullName evidence="8">Peptidase S1 domain-containing protein</fullName>
    </recommendedName>
</protein>
<dbReference type="InterPro" id="IPR043504">
    <property type="entry name" value="Peptidase_S1_PA_chymotrypsin"/>
</dbReference>
<dbReference type="PROSITE" id="PS50240">
    <property type="entry name" value="TRYPSIN_DOM"/>
    <property type="match status" value="1"/>
</dbReference>
<dbReference type="PROSITE" id="PS00134">
    <property type="entry name" value="TRYPSIN_HIS"/>
    <property type="match status" value="1"/>
</dbReference>
<feature type="signal peptide" evidence="7">
    <location>
        <begin position="1"/>
        <end position="29"/>
    </location>
</feature>
<dbReference type="PANTHER" id="PTHR24252">
    <property type="entry name" value="ACROSIN-RELATED"/>
    <property type="match status" value="1"/>
</dbReference>
<dbReference type="PRINTS" id="PR00722">
    <property type="entry name" value="CHYMOTRYPSIN"/>
</dbReference>
<proteinExistence type="predicted"/>
<comment type="caution">
    <text evidence="9">The sequence shown here is derived from an EMBL/GenBank/DDBJ whole genome shotgun (WGS) entry which is preliminary data.</text>
</comment>
<dbReference type="Pfam" id="PF00089">
    <property type="entry name" value="Trypsin"/>
    <property type="match status" value="1"/>
</dbReference>
<feature type="domain" description="Peptidase S1" evidence="8">
    <location>
        <begin position="52"/>
        <end position="288"/>
    </location>
</feature>
<evidence type="ECO:0000259" key="8">
    <source>
        <dbReference type="PROSITE" id="PS50240"/>
    </source>
</evidence>
<dbReference type="PROSITE" id="PS00135">
    <property type="entry name" value="TRYPSIN_SER"/>
    <property type="match status" value="1"/>
</dbReference>
<evidence type="ECO:0000256" key="2">
    <source>
        <dbReference type="ARBA" id="ARBA00022801"/>
    </source>
</evidence>
<dbReference type="SUPFAM" id="SSF50494">
    <property type="entry name" value="Trypsin-like serine proteases"/>
    <property type="match status" value="1"/>
</dbReference>
<accession>A0A817Z361</accession>
<dbReference type="AlphaFoldDB" id="A0A817Z361"/>
<evidence type="ECO:0000256" key="3">
    <source>
        <dbReference type="ARBA" id="ARBA00022825"/>
    </source>
</evidence>
<dbReference type="PANTHER" id="PTHR24252:SF7">
    <property type="entry name" value="HYALIN"/>
    <property type="match status" value="1"/>
</dbReference>
<keyword evidence="3 5" id="KW-0720">Serine protease</keyword>
<dbReference type="EMBL" id="CAJNYV010000815">
    <property type="protein sequence ID" value="CAF3386023.1"/>
    <property type="molecule type" value="Genomic_DNA"/>
</dbReference>
<keyword evidence="2 5" id="KW-0378">Hydrolase</keyword>
<dbReference type="InterPro" id="IPR018114">
    <property type="entry name" value="TRYPSIN_HIS"/>
</dbReference>